<dbReference type="InterPro" id="IPR036388">
    <property type="entry name" value="WH-like_DNA-bd_sf"/>
</dbReference>
<evidence type="ECO:0000256" key="3">
    <source>
        <dbReference type="ARBA" id="ARBA00023125"/>
    </source>
</evidence>
<feature type="domain" description="HTH lysR-type" evidence="6">
    <location>
        <begin position="6"/>
        <end position="63"/>
    </location>
</feature>
<sequence length="302" mass="32956">MKDSGINFRHLYYFWVVAKEGGITRAATRLGLAIQTVSTQLGLLEQALGKSLFTQQGRRLVLTEAGRTALSYADQIFLLGEQMQDALGQAETTRTRLTVGISDSLPKPTAFRLLEATMHLAPPVRLVCNEGPFDALLTDLALHKLDLVLTDRPVRSGTPLRVFSHLLLESPTIVVGAAPLAQAYAGDFPRSLDRAPFLLPTRNNVLRGKIDEWFDHHNVRPDVVGEFDDNALLGTFGRRGAGLFFASSMAAADMKKQFGATLVGEVPQLREQCYAISNERKIAHPAVEAIMSAGHQGVLDPA</sequence>
<evidence type="ECO:0000256" key="5">
    <source>
        <dbReference type="ARBA" id="ARBA00023163"/>
    </source>
</evidence>
<dbReference type="GO" id="GO:0003677">
    <property type="term" value="F:DNA binding"/>
    <property type="evidence" value="ECO:0007669"/>
    <property type="project" value="UniProtKB-KW"/>
</dbReference>
<evidence type="ECO:0000313" key="8">
    <source>
        <dbReference type="Proteomes" id="UP000583752"/>
    </source>
</evidence>
<dbReference type="SUPFAM" id="SSF53850">
    <property type="entry name" value="Periplasmic binding protein-like II"/>
    <property type="match status" value="1"/>
</dbReference>
<keyword evidence="8" id="KW-1185">Reference proteome</keyword>
<dbReference type="InterPro" id="IPR000847">
    <property type="entry name" value="LysR_HTH_N"/>
</dbReference>
<dbReference type="InterPro" id="IPR036390">
    <property type="entry name" value="WH_DNA-bd_sf"/>
</dbReference>
<dbReference type="EMBL" id="JABBGG010000009">
    <property type="protein sequence ID" value="NML62547.1"/>
    <property type="molecule type" value="Genomic_DNA"/>
</dbReference>
<organism evidence="7 8">
    <name type="scientific">Massilia polaris</name>
    <dbReference type="NCBI Taxonomy" id="2728846"/>
    <lineage>
        <taxon>Bacteria</taxon>
        <taxon>Pseudomonadati</taxon>
        <taxon>Pseudomonadota</taxon>
        <taxon>Betaproteobacteria</taxon>
        <taxon>Burkholderiales</taxon>
        <taxon>Oxalobacteraceae</taxon>
        <taxon>Telluria group</taxon>
        <taxon>Massilia</taxon>
    </lineage>
</organism>
<comment type="similarity">
    <text evidence="1">Belongs to the LysR transcriptional regulatory family.</text>
</comment>
<gene>
    <name evidence="7" type="ORF">HHL21_15985</name>
</gene>
<evidence type="ECO:0000313" key="7">
    <source>
        <dbReference type="EMBL" id="NML62547.1"/>
    </source>
</evidence>
<dbReference type="GO" id="GO:2000142">
    <property type="term" value="P:regulation of DNA-templated transcription initiation"/>
    <property type="evidence" value="ECO:0007669"/>
    <property type="project" value="TreeGrafter"/>
</dbReference>
<dbReference type="GO" id="GO:0003700">
    <property type="term" value="F:DNA-binding transcription factor activity"/>
    <property type="evidence" value="ECO:0007669"/>
    <property type="project" value="InterPro"/>
</dbReference>
<name>A0A848HNH1_9BURK</name>
<dbReference type="RefSeq" id="WP_169467632.1">
    <property type="nucleotide sequence ID" value="NZ_JABBGG010000009.1"/>
</dbReference>
<proteinExistence type="inferred from homology"/>
<dbReference type="Pfam" id="PF00126">
    <property type="entry name" value="HTH_1"/>
    <property type="match status" value="1"/>
</dbReference>
<dbReference type="PANTHER" id="PTHR30293:SF2">
    <property type="entry name" value="TRANSCRIPTIONAL ACTIVATOR PROTEIN NHAR"/>
    <property type="match status" value="1"/>
</dbReference>
<dbReference type="InterPro" id="IPR005119">
    <property type="entry name" value="LysR_subst-bd"/>
</dbReference>
<keyword evidence="3" id="KW-0238">DNA-binding</keyword>
<dbReference type="Gene3D" id="3.40.190.290">
    <property type="match status" value="1"/>
</dbReference>
<dbReference type="PANTHER" id="PTHR30293">
    <property type="entry name" value="TRANSCRIPTIONAL REGULATORY PROTEIN NAC-RELATED"/>
    <property type="match status" value="1"/>
</dbReference>
<dbReference type="Gene3D" id="1.10.10.10">
    <property type="entry name" value="Winged helix-like DNA-binding domain superfamily/Winged helix DNA-binding domain"/>
    <property type="match status" value="1"/>
</dbReference>
<keyword evidence="2" id="KW-0805">Transcription regulation</keyword>
<dbReference type="Pfam" id="PF03466">
    <property type="entry name" value="LysR_substrate"/>
    <property type="match status" value="1"/>
</dbReference>
<evidence type="ECO:0000256" key="2">
    <source>
        <dbReference type="ARBA" id="ARBA00023015"/>
    </source>
</evidence>
<dbReference type="AlphaFoldDB" id="A0A848HNH1"/>
<evidence type="ECO:0000259" key="6">
    <source>
        <dbReference type="PROSITE" id="PS50931"/>
    </source>
</evidence>
<dbReference type="SUPFAM" id="SSF46785">
    <property type="entry name" value="Winged helix' DNA-binding domain"/>
    <property type="match status" value="1"/>
</dbReference>
<protein>
    <submittedName>
        <fullName evidence="7">LysR family transcriptional regulator</fullName>
    </submittedName>
</protein>
<dbReference type="Proteomes" id="UP000583752">
    <property type="component" value="Unassembled WGS sequence"/>
</dbReference>
<evidence type="ECO:0000256" key="1">
    <source>
        <dbReference type="ARBA" id="ARBA00009437"/>
    </source>
</evidence>
<dbReference type="PROSITE" id="PS50931">
    <property type="entry name" value="HTH_LYSR"/>
    <property type="match status" value="1"/>
</dbReference>
<accession>A0A848HNH1</accession>
<comment type="caution">
    <text evidence="7">The sequence shown here is derived from an EMBL/GenBank/DDBJ whole genome shotgun (WGS) entry which is preliminary data.</text>
</comment>
<reference evidence="7 8" key="1">
    <citation type="submission" date="2020-04" db="EMBL/GenBank/DDBJ databases">
        <title>Massilia sp. RP-1-19 isolated from soil.</title>
        <authorList>
            <person name="Dahal R.H."/>
        </authorList>
    </citation>
    <scope>NUCLEOTIDE SEQUENCE [LARGE SCALE GENOMIC DNA]</scope>
    <source>
        <strain evidence="7 8">RP-1-19</strain>
    </source>
</reference>
<keyword evidence="4" id="KW-0010">Activator</keyword>
<evidence type="ECO:0000256" key="4">
    <source>
        <dbReference type="ARBA" id="ARBA00023159"/>
    </source>
</evidence>
<keyword evidence="5" id="KW-0804">Transcription</keyword>